<gene>
    <name evidence="7" type="primary">flpA</name>
    <name evidence="9" type="ORF">SAMN05216559_3333</name>
</gene>
<evidence type="ECO:0000313" key="10">
    <source>
        <dbReference type="Proteomes" id="UP000199062"/>
    </source>
</evidence>
<dbReference type="GO" id="GO:0008033">
    <property type="term" value="P:tRNA processing"/>
    <property type="evidence" value="ECO:0007669"/>
    <property type="project" value="UniProtKB-UniRule"/>
</dbReference>
<dbReference type="PANTHER" id="PTHR10335">
    <property type="entry name" value="RRNA 2-O-METHYLTRANSFERASE FIBRILLARIN"/>
    <property type="match status" value="1"/>
</dbReference>
<comment type="function">
    <text evidence="7">Involved in pre-rRNA and tRNA processing. Utilizes the methyl donor S-adenosyl-L-methionine to catalyze the site-specific 2'-hydroxyl methylation of ribose moieties in rRNA and tRNA. Site specificity is provided by a guide RNA that base pairs with the substrate. Methylation occurs at a characteristic distance from the sequence involved in base pairing with the guide RNA.</text>
</comment>
<evidence type="ECO:0000313" key="9">
    <source>
        <dbReference type="EMBL" id="SFS07994.1"/>
    </source>
</evidence>
<evidence type="ECO:0000256" key="6">
    <source>
        <dbReference type="ARBA" id="ARBA00022884"/>
    </source>
</evidence>
<dbReference type="GO" id="GO:0000494">
    <property type="term" value="P:box C/D sno(s)RNA 3'-end processing"/>
    <property type="evidence" value="ECO:0007669"/>
    <property type="project" value="TreeGrafter"/>
</dbReference>
<reference evidence="9 10" key="1">
    <citation type="submission" date="2016-10" db="EMBL/GenBank/DDBJ databases">
        <authorList>
            <person name="de Groot N.N."/>
        </authorList>
    </citation>
    <scope>NUCLEOTIDE SEQUENCE [LARGE SCALE GENOMIC DNA]</scope>
    <source>
        <strain evidence="9 10">CGMCC 1.10457</strain>
    </source>
</reference>
<evidence type="ECO:0000256" key="4">
    <source>
        <dbReference type="ARBA" id="ARBA00022679"/>
    </source>
</evidence>
<dbReference type="EC" id="2.1.1.-" evidence="7"/>
<dbReference type="InterPro" id="IPR020813">
    <property type="entry name" value="Fibrillarin_CS"/>
</dbReference>
<evidence type="ECO:0000256" key="7">
    <source>
        <dbReference type="HAMAP-Rule" id="MF_00351"/>
    </source>
</evidence>
<dbReference type="NCBIfam" id="NF003276">
    <property type="entry name" value="PRK04266.1-2"/>
    <property type="match status" value="1"/>
</dbReference>
<evidence type="ECO:0000256" key="2">
    <source>
        <dbReference type="ARBA" id="ARBA00022552"/>
    </source>
</evidence>
<feature type="binding site" evidence="7">
    <location>
        <begin position="106"/>
        <end position="107"/>
    </location>
    <ligand>
        <name>S-adenosyl-L-methionine</name>
        <dbReference type="ChEBI" id="CHEBI:59789"/>
    </ligand>
</feature>
<keyword evidence="10" id="KW-1185">Reference proteome</keyword>
<dbReference type="NCBIfam" id="NF003278">
    <property type="entry name" value="PRK04266.1-4"/>
    <property type="match status" value="1"/>
</dbReference>
<dbReference type="PANTHER" id="PTHR10335:SF17">
    <property type="entry name" value="FIBRILLARIN"/>
    <property type="match status" value="1"/>
</dbReference>
<feature type="binding site" evidence="7">
    <location>
        <begin position="151"/>
        <end position="154"/>
    </location>
    <ligand>
        <name>S-adenosyl-L-methionine</name>
        <dbReference type="ChEBI" id="CHEBI:59789"/>
    </ligand>
</feature>
<dbReference type="PIRSF" id="PIRSF006540">
    <property type="entry name" value="Nop17p"/>
    <property type="match status" value="1"/>
</dbReference>
<dbReference type="RefSeq" id="WP_218155579.1">
    <property type="nucleotide sequence ID" value="NZ_FOZK01000003.1"/>
</dbReference>
<dbReference type="PRINTS" id="PR00052">
    <property type="entry name" value="FIBRILLARIN"/>
</dbReference>
<comment type="similarity">
    <text evidence="1 7">Belongs to the methyltransferase superfamily. Fibrillarin family.</text>
</comment>
<feature type="region of interest" description="Disordered" evidence="8">
    <location>
        <begin position="1"/>
        <end position="56"/>
    </location>
</feature>
<dbReference type="Gene3D" id="3.40.50.150">
    <property type="entry name" value="Vaccinia Virus protein VP39"/>
    <property type="match status" value="1"/>
</dbReference>
<sequence>MTLPDGVEYHVFGDSGDDDEGDGIEGDGKGDDGPGSLATRGEPVYGEPTDGEYRRWDPHRSKLGAMLALGMDTGLAGAETALYLGAAAGTTVSHVADFAGPTYAVEFAARPMSDLLDATESRPNLVPLLKDARQPATYAHVVEPVDVLVQDVATRGQARVARLNSQFLREDGRLLLAIKSRSEDVTRAPDDVFDDALDDLRGEYEVLETERLSPYHEDHLGVVARPTADGTL</sequence>
<dbReference type="GO" id="GO:0008649">
    <property type="term" value="F:rRNA methyltransferase activity"/>
    <property type="evidence" value="ECO:0007669"/>
    <property type="project" value="TreeGrafter"/>
</dbReference>
<keyword evidence="6 7" id="KW-0694">RNA-binding</keyword>
<protein>
    <recommendedName>
        <fullName evidence="7">Fibrillarin-like rRNA/tRNA 2'-O-methyltransferase</fullName>
        <ecNumber evidence="7">2.1.1.-</ecNumber>
    </recommendedName>
</protein>
<proteinExistence type="inferred from homology"/>
<dbReference type="AlphaFoldDB" id="A0A1I6LX84"/>
<accession>A0A1I6LX84</accession>
<feature type="compositionally biased region" description="Acidic residues" evidence="8">
    <location>
        <begin position="15"/>
        <end position="25"/>
    </location>
</feature>
<name>A0A1I6LX84_9EURY</name>
<dbReference type="PROSITE" id="PS00566">
    <property type="entry name" value="FIBRILLARIN"/>
    <property type="match status" value="1"/>
</dbReference>
<keyword evidence="2 7" id="KW-0698">rRNA processing</keyword>
<dbReference type="HAMAP" id="MF_00351">
    <property type="entry name" value="RNA_methyltransf_FlpA"/>
    <property type="match status" value="1"/>
</dbReference>
<dbReference type="SMART" id="SM01206">
    <property type="entry name" value="Fibrillarin"/>
    <property type="match status" value="1"/>
</dbReference>
<evidence type="ECO:0000256" key="5">
    <source>
        <dbReference type="ARBA" id="ARBA00022694"/>
    </source>
</evidence>
<keyword evidence="4 7" id="KW-0808">Transferase</keyword>
<feature type="binding site" evidence="7">
    <location>
        <begin position="90"/>
        <end position="91"/>
    </location>
    <ligand>
        <name>S-adenosyl-L-methionine</name>
        <dbReference type="ChEBI" id="CHEBI:59789"/>
    </ligand>
</feature>
<evidence type="ECO:0000256" key="8">
    <source>
        <dbReference type="SAM" id="MobiDB-lite"/>
    </source>
</evidence>
<keyword evidence="5 7" id="KW-0819">tRNA processing</keyword>
<dbReference type="OrthoDB" id="6244at2157"/>
<dbReference type="EMBL" id="FOZK01000003">
    <property type="protein sequence ID" value="SFS07994.1"/>
    <property type="molecule type" value="Genomic_DNA"/>
</dbReference>
<dbReference type="Proteomes" id="UP000199062">
    <property type="component" value="Unassembled WGS sequence"/>
</dbReference>
<dbReference type="GO" id="GO:0003723">
    <property type="term" value="F:RNA binding"/>
    <property type="evidence" value="ECO:0007669"/>
    <property type="project" value="UniProtKB-UniRule"/>
</dbReference>
<dbReference type="InterPro" id="IPR000692">
    <property type="entry name" value="Fibrillarin"/>
</dbReference>
<organism evidence="9 10">
    <name type="scientific">Halomicrobium zhouii</name>
    <dbReference type="NCBI Taxonomy" id="767519"/>
    <lineage>
        <taxon>Archaea</taxon>
        <taxon>Methanobacteriati</taxon>
        <taxon>Methanobacteriota</taxon>
        <taxon>Stenosarchaea group</taxon>
        <taxon>Halobacteria</taxon>
        <taxon>Halobacteriales</taxon>
        <taxon>Haloarculaceae</taxon>
        <taxon>Halomicrobium</taxon>
    </lineage>
</organism>
<keyword evidence="3 7" id="KW-0489">Methyltransferase</keyword>
<comment type="subunit">
    <text evidence="7">Interacts with nop5. Component of box C/D small ribonucleoprotein (sRNP) particles that contain rpl7ae, FlpA and nop5, plus a guide RNA.</text>
</comment>
<dbReference type="SUPFAM" id="SSF53335">
    <property type="entry name" value="S-adenosyl-L-methionine-dependent methyltransferases"/>
    <property type="match status" value="1"/>
</dbReference>
<evidence type="ECO:0000256" key="1">
    <source>
        <dbReference type="ARBA" id="ARBA00010632"/>
    </source>
</evidence>
<dbReference type="STRING" id="767519.SAMN05216559_3333"/>
<evidence type="ECO:0000256" key="3">
    <source>
        <dbReference type="ARBA" id="ARBA00022603"/>
    </source>
</evidence>
<dbReference type="InterPro" id="IPR029063">
    <property type="entry name" value="SAM-dependent_MTases_sf"/>
</dbReference>
<dbReference type="GO" id="GO:1990259">
    <property type="term" value="F:histone H2AQ104 methyltransferase activity"/>
    <property type="evidence" value="ECO:0007669"/>
    <property type="project" value="TreeGrafter"/>
</dbReference>
<feature type="binding site" evidence="7">
    <location>
        <begin position="131"/>
        <end position="132"/>
    </location>
    <ligand>
        <name>S-adenosyl-L-methionine</name>
        <dbReference type="ChEBI" id="CHEBI:59789"/>
    </ligand>
</feature>
<dbReference type="Pfam" id="PF01269">
    <property type="entry name" value="Fibrillarin"/>
    <property type="match status" value="1"/>
</dbReference>